<dbReference type="RefSeq" id="WP_345766794.1">
    <property type="nucleotide sequence ID" value="NZ_CP154834.1"/>
</dbReference>
<dbReference type="Proteomes" id="UP001463665">
    <property type="component" value="Chromosome"/>
</dbReference>
<reference evidence="1 2" key="1">
    <citation type="submission" date="2024-04" db="EMBL/GenBank/DDBJ databases">
        <title>Genome sequencing and assembly of rice foliar adapted Chryseobacterium endophyticum OsEnb-ALM-A6.</title>
        <authorList>
            <person name="Kumar S."/>
            <person name="Javed M."/>
            <person name="Chouhan V."/>
            <person name="Charishma K."/>
            <person name="Patel A."/>
            <person name="Kumar M."/>
            <person name="Sahu K.P."/>
            <person name="Kumar A."/>
        </authorList>
    </citation>
    <scope>NUCLEOTIDE SEQUENCE [LARGE SCALE GENOMIC DNA]</scope>
    <source>
        <strain evidence="1 2">OsEnb-ALM-A6</strain>
    </source>
</reference>
<accession>A0AAU6WQX9</accession>
<organism evidence="1 2">
    <name type="scientific">Chryseobacterium endophyticum</name>
    <dbReference type="NCBI Taxonomy" id="1854762"/>
    <lineage>
        <taxon>Bacteria</taxon>
        <taxon>Pseudomonadati</taxon>
        <taxon>Bacteroidota</taxon>
        <taxon>Flavobacteriia</taxon>
        <taxon>Flavobacteriales</taxon>
        <taxon>Weeksellaceae</taxon>
        <taxon>Chryseobacterium group</taxon>
        <taxon>Chryseobacterium</taxon>
    </lineage>
</organism>
<dbReference type="EMBL" id="CP154834">
    <property type="protein sequence ID" value="XAO74831.1"/>
    <property type="molecule type" value="Genomic_DNA"/>
</dbReference>
<sequence length="365" mass="41841">MRESQNKKKRFPEIHKANLGDEIFLVARTENLIGKKLKIEIRQAKERQIADKDRPVIFKNQDRSGSITITVGKGTKDKDENGQDYFSKYANANKLENFAWKSFLLRPESDNEFEQWKRTIEDSREKKLYLYFHAEVLDEQDRDTIFINGDKSEGIQNFSNSEGTYFEISDGESTNVLENTNGNFYDYDGLFLSKVTGKKNGLNTDVYVCEEKGDRENTFIGAKKLNTTYSAFINHASTAYGESSVAYNVVDKYEIFAIASVHKRNKVAYGVNSDFAVKFRNLTDVQRSQKIAMKYAIAGEINALLDGTDYSNGAKQWDGAEQTHLPVDKDISSNGRFMFKVNVMGWDITDELYSSWKKLFQINLE</sequence>
<dbReference type="AlphaFoldDB" id="A0AAU6WQX9"/>
<gene>
    <name evidence="1" type="ORF">AAFP95_01970</name>
</gene>
<name>A0AAU6WQX9_9FLAO</name>
<evidence type="ECO:0000313" key="2">
    <source>
        <dbReference type="Proteomes" id="UP001463665"/>
    </source>
</evidence>
<proteinExistence type="predicted"/>
<keyword evidence="2" id="KW-1185">Reference proteome</keyword>
<evidence type="ECO:0000313" key="1">
    <source>
        <dbReference type="EMBL" id="XAO74831.1"/>
    </source>
</evidence>
<protein>
    <submittedName>
        <fullName evidence="1">Uncharacterized protein</fullName>
    </submittedName>
</protein>